<dbReference type="GeneID" id="17320567"/>
<keyword evidence="5" id="KW-0863">Zinc-finger</keyword>
<dbReference type="PANTHER" id="PTHR12786:SF2">
    <property type="entry name" value="SPLICING FACTOR 3A SUBUNIT 3"/>
    <property type="match status" value="1"/>
</dbReference>
<dbReference type="STRING" id="2769.R7Q5E3"/>
<evidence type="ECO:0000256" key="3">
    <source>
        <dbReference type="ARBA" id="ARBA00022664"/>
    </source>
</evidence>
<evidence type="ECO:0000256" key="7">
    <source>
        <dbReference type="ARBA" id="ARBA00023187"/>
    </source>
</evidence>
<dbReference type="KEGG" id="ccp:CHC_T00001866001"/>
<dbReference type="GO" id="GO:0000398">
    <property type="term" value="P:mRNA splicing, via spliceosome"/>
    <property type="evidence" value="ECO:0007669"/>
    <property type="project" value="InterPro"/>
</dbReference>
<dbReference type="Pfam" id="PF11931">
    <property type="entry name" value="SF3a60_Prp9_C"/>
    <property type="match status" value="1"/>
</dbReference>
<dbReference type="GO" id="GO:0005681">
    <property type="term" value="C:spliceosomal complex"/>
    <property type="evidence" value="ECO:0007669"/>
    <property type="project" value="InterPro"/>
</dbReference>
<dbReference type="Pfam" id="PF16837">
    <property type="entry name" value="SF3A3"/>
    <property type="match status" value="1"/>
</dbReference>
<dbReference type="PROSITE" id="PS50171">
    <property type="entry name" value="ZF_MATRIN"/>
    <property type="match status" value="1"/>
</dbReference>
<dbReference type="PANTHER" id="PTHR12786">
    <property type="entry name" value="SPLICING FACTOR SF3A-RELATED"/>
    <property type="match status" value="1"/>
</dbReference>
<keyword evidence="7" id="KW-0508">mRNA splicing</keyword>
<accession>R7Q5E3</accession>
<keyword evidence="4" id="KW-0479">Metal-binding</keyword>
<dbReference type="Pfam" id="PF13297">
    <property type="entry name" value="SDE2_2C"/>
    <property type="match status" value="1"/>
</dbReference>
<evidence type="ECO:0000256" key="4">
    <source>
        <dbReference type="ARBA" id="ARBA00022723"/>
    </source>
</evidence>
<keyword evidence="6" id="KW-0862">Zinc</keyword>
<dbReference type="InterPro" id="IPR024598">
    <property type="entry name" value="SF3a60/Prp9_C"/>
</dbReference>
<feature type="domain" description="Matrin-type" evidence="9">
    <location>
        <begin position="380"/>
        <end position="411"/>
    </location>
</feature>
<dbReference type="InterPro" id="IPR031774">
    <property type="entry name" value="SF3A3_dom"/>
</dbReference>
<protein>
    <recommendedName>
        <fullName evidence="9">Matrin-type domain-containing protein</fullName>
    </recommendedName>
</protein>
<keyword evidence="3" id="KW-0507">mRNA processing</keyword>
<evidence type="ECO:0000259" key="9">
    <source>
        <dbReference type="PROSITE" id="PS50171"/>
    </source>
</evidence>
<reference evidence="11" key="1">
    <citation type="journal article" date="2013" name="Proc. Natl. Acad. Sci. U.S.A.">
        <title>Genome structure and metabolic features in the red seaweed Chondrus crispus shed light on evolution of the Archaeplastida.</title>
        <authorList>
            <person name="Collen J."/>
            <person name="Porcel B."/>
            <person name="Carre W."/>
            <person name="Ball S.G."/>
            <person name="Chaparro C."/>
            <person name="Tonon T."/>
            <person name="Barbeyron T."/>
            <person name="Michel G."/>
            <person name="Noel B."/>
            <person name="Valentin K."/>
            <person name="Elias M."/>
            <person name="Artiguenave F."/>
            <person name="Arun A."/>
            <person name="Aury J.M."/>
            <person name="Barbosa-Neto J.F."/>
            <person name="Bothwell J.H."/>
            <person name="Bouget F.Y."/>
            <person name="Brillet L."/>
            <person name="Cabello-Hurtado F."/>
            <person name="Capella-Gutierrez S."/>
            <person name="Charrier B."/>
            <person name="Cladiere L."/>
            <person name="Cock J.M."/>
            <person name="Coelho S.M."/>
            <person name="Colleoni C."/>
            <person name="Czjzek M."/>
            <person name="Da Silva C."/>
            <person name="Delage L."/>
            <person name="Denoeud F."/>
            <person name="Deschamps P."/>
            <person name="Dittami S.M."/>
            <person name="Gabaldon T."/>
            <person name="Gachon C.M."/>
            <person name="Groisillier A."/>
            <person name="Herve C."/>
            <person name="Jabbari K."/>
            <person name="Katinka M."/>
            <person name="Kloareg B."/>
            <person name="Kowalczyk N."/>
            <person name="Labadie K."/>
            <person name="Leblanc C."/>
            <person name="Lopez P.J."/>
            <person name="McLachlan D.H."/>
            <person name="Meslet-Cladiere L."/>
            <person name="Moustafa A."/>
            <person name="Nehr Z."/>
            <person name="Nyvall Collen P."/>
            <person name="Panaud O."/>
            <person name="Partensky F."/>
            <person name="Poulain J."/>
            <person name="Rensing S.A."/>
            <person name="Rousvoal S."/>
            <person name="Samson G."/>
            <person name="Symeonidi A."/>
            <person name="Weissenbach J."/>
            <person name="Zambounis A."/>
            <person name="Wincker P."/>
            <person name="Boyen C."/>
        </authorList>
    </citation>
    <scope>NUCLEOTIDE SEQUENCE [LARGE SCALE GENOMIC DNA]</scope>
    <source>
        <strain evidence="11">cv. Stackhouse</strain>
    </source>
</reference>
<dbReference type="InterPro" id="IPR000690">
    <property type="entry name" value="Matrin/U1-C_Znf_C2H2"/>
</dbReference>
<evidence type="ECO:0000313" key="11">
    <source>
        <dbReference type="Proteomes" id="UP000012073"/>
    </source>
</evidence>
<keyword evidence="8" id="KW-0539">Nucleus</keyword>
<evidence type="ECO:0000256" key="2">
    <source>
        <dbReference type="ARBA" id="ARBA00008776"/>
    </source>
</evidence>
<dbReference type="PhylomeDB" id="R7Q5E3"/>
<keyword evidence="11" id="KW-1185">Reference proteome</keyword>
<dbReference type="OrthoDB" id="2160351at2759"/>
<dbReference type="GO" id="GO:0008270">
    <property type="term" value="F:zinc ion binding"/>
    <property type="evidence" value="ECO:0007669"/>
    <property type="project" value="UniProtKB-KW"/>
</dbReference>
<evidence type="ECO:0000256" key="5">
    <source>
        <dbReference type="ARBA" id="ARBA00022771"/>
    </source>
</evidence>
<evidence type="ECO:0000256" key="1">
    <source>
        <dbReference type="ARBA" id="ARBA00004123"/>
    </source>
</evidence>
<dbReference type="RefSeq" id="XP_005712851.1">
    <property type="nucleotide sequence ID" value="XM_005712794.1"/>
</dbReference>
<dbReference type="Proteomes" id="UP000012073">
    <property type="component" value="Unassembled WGS sequence"/>
</dbReference>
<dbReference type="GO" id="GO:0003723">
    <property type="term" value="F:RNA binding"/>
    <property type="evidence" value="ECO:0007669"/>
    <property type="project" value="InterPro"/>
</dbReference>
<dbReference type="AlphaFoldDB" id="R7Q5E3"/>
<dbReference type="EMBL" id="HG001632">
    <property type="protein sequence ID" value="CDF33048.1"/>
    <property type="molecule type" value="Genomic_DNA"/>
</dbReference>
<evidence type="ECO:0000313" key="10">
    <source>
        <dbReference type="EMBL" id="CDF33048.1"/>
    </source>
</evidence>
<name>R7Q5E3_CHOCR</name>
<comment type="similarity">
    <text evidence="2">Belongs to the SF3A3 family.</text>
</comment>
<evidence type="ECO:0000256" key="6">
    <source>
        <dbReference type="ARBA" id="ARBA00022833"/>
    </source>
</evidence>
<dbReference type="InterPro" id="IPR051421">
    <property type="entry name" value="RNA_Proc_DNA_Dmg_Regulator"/>
</dbReference>
<gene>
    <name evidence="10" type="ORF">CHC_T00001866001</name>
</gene>
<evidence type="ECO:0000256" key="8">
    <source>
        <dbReference type="ARBA" id="ARBA00023242"/>
    </source>
</evidence>
<dbReference type="OMA" id="QRCYHEE"/>
<proteinExistence type="inferred from homology"/>
<sequence>MRQTHEDIETLKHLASCALQSRTSIPISHPRLAPLSHPLPTLRSAEQLTQQLVHLAAEKTLSLSSLYSNDDTLHRVNPDLSAPDPLSAFYAKLRQVRDAHRSVTFGVTQPRPVPTEGERDLALLHASHHPVVFSGEEGNGRYLDFMRHYTAYLNVMSKAKQGKENQIEYYEYVDKAVTDFDAVPPSVRSSHVYSRYLSDLLAYCVDFAQRAHPMDRVEEHMEVAEANTRKAMEEKLKDISHRMASPQAVLDELGADGVKKELVSLGQKCGGRPEDRAARLLKAARNGKFGERVILEGAVKFAVEEVLAEEKRATVANVRKKLSLSYAEIEAERIADEAAGADEDEEMESTLYNPKDVPLGWDGKPIPYWMYRLHGLNHEFKCEICGNATYKGPRAFERHFTDSQHVQGLKCLGIGYSKAFLMITRIQDARMLNEKLTKQSEAAAFDEDAEMEFEDQEGNILNKKTYTDLIKQGLL</sequence>
<comment type="subcellular location">
    <subcellularLocation>
        <location evidence="1">Nucleus</location>
    </subcellularLocation>
</comment>
<dbReference type="Gramene" id="CDF33048">
    <property type="protein sequence ID" value="CDF33048"/>
    <property type="gene ID" value="CHC_T00001866001"/>
</dbReference>
<organism evidence="10 11">
    <name type="scientific">Chondrus crispus</name>
    <name type="common">Carrageen Irish moss</name>
    <name type="synonym">Polymorpha crispa</name>
    <dbReference type="NCBI Taxonomy" id="2769"/>
    <lineage>
        <taxon>Eukaryota</taxon>
        <taxon>Rhodophyta</taxon>
        <taxon>Florideophyceae</taxon>
        <taxon>Rhodymeniophycidae</taxon>
        <taxon>Gigartinales</taxon>
        <taxon>Gigartinaceae</taxon>
        <taxon>Chondrus</taxon>
    </lineage>
</organism>
<dbReference type="InterPro" id="IPR025086">
    <property type="entry name" value="SDE2/SF3A3_SAP"/>
</dbReference>